<evidence type="ECO:0000313" key="4">
    <source>
        <dbReference type="Proteomes" id="UP001150925"/>
    </source>
</evidence>
<accession>A0A9W8AL92</accession>
<organism evidence="3 4">
    <name type="scientific">Dispira parvispora</name>
    <dbReference type="NCBI Taxonomy" id="1520584"/>
    <lineage>
        <taxon>Eukaryota</taxon>
        <taxon>Fungi</taxon>
        <taxon>Fungi incertae sedis</taxon>
        <taxon>Zoopagomycota</taxon>
        <taxon>Kickxellomycotina</taxon>
        <taxon>Dimargaritomycetes</taxon>
        <taxon>Dimargaritales</taxon>
        <taxon>Dimargaritaceae</taxon>
        <taxon>Dispira</taxon>
    </lineage>
</organism>
<proteinExistence type="predicted"/>
<dbReference type="InterPro" id="IPR051477">
    <property type="entry name" value="Expansin_CellWall"/>
</dbReference>
<keyword evidence="2" id="KW-0472">Membrane</keyword>
<dbReference type="PANTHER" id="PTHR31836">
    <property type="match status" value="1"/>
</dbReference>
<keyword evidence="1" id="KW-0732">Signal</keyword>
<dbReference type="Gene3D" id="2.40.40.10">
    <property type="entry name" value="RlpA-like domain"/>
    <property type="match status" value="1"/>
</dbReference>
<evidence type="ECO:0008006" key="5">
    <source>
        <dbReference type="Google" id="ProtNLM"/>
    </source>
</evidence>
<dbReference type="AlphaFoldDB" id="A0A9W8AL92"/>
<name>A0A9W8AL92_9FUNG</name>
<dbReference type="InterPro" id="IPR036908">
    <property type="entry name" value="RlpA-like_sf"/>
</dbReference>
<dbReference type="EMBL" id="JANBPY010003164">
    <property type="protein sequence ID" value="KAJ1952540.1"/>
    <property type="molecule type" value="Genomic_DNA"/>
</dbReference>
<keyword evidence="2" id="KW-1133">Transmembrane helix</keyword>
<evidence type="ECO:0000313" key="3">
    <source>
        <dbReference type="EMBL" id="KAJ1952540.1"/>
    </source>
</evidence>
<comment type="caution">
    <text evidence="3">The sequence shown here is derived from an EMBL/GenBank/DDBJ whole genome shotgun (WGS) entry which is preliminary data.</text>
</comment>
<dbReference type="Proteomes" id="UP001150925">
    <property type="component" value="Unassembled WGS sequence"/>
</dbReference>
<keyword evidence="4" id="KW-1185">Reference proteome</keyword>
<sequence length="209" mass="22728">MPHGPGDDPIFAPPPGAAVSYTRSPGIKGWFQRWFSLMNINAYHTIDPNSSQPARLRFPWLSRHYLIISIAVCLILLVVVALLLYLALSKHGQPCGPACLGVGESGLYLTGFGQAQELTQLNNTCKSHASSDVYYAAINHEQYGQYDDLRQSPVCGKCIRVYGPAGTIQAKIVDRCEGCSYGGLALSTPAFRIVSDTDHTGVPVRWEGC</sequence>
<gene>
    <name evidence="3" type="ORF">IWQ62_006200</name>
</gene>
<dbReference type="PANTHER" id="PTHR31836:SF21">
    <property type="entry name" value="EXPANSIN-LIKE PROTEIN 7"/>
    <property type="match status" value="1"/>
</dbReference>
<dbReference type="CDD" id="cd22191">
    <property type="entry name" value="DPBB_RlpA_EXP_N-like"/>
    <property type="match status" value="1"/>
</dbReference>
<reference evidence="3" key="1">
    <citation type="submission" date="2022-07" db="EMBL/GenBank/DDBJ databases">
        <title>Phylogenomic reconstructions and comparative analyses of Kickxellomycotina fungi.</title>
        <authorList>
            <person name="Reynolds N.K."/>
            <person name="Stajich J.E."/>
            <person name="Barry K."/>
            <person name="Grigoriev I.V."/>
            <person name="Crous P."/>
            <person name="Smith M.E."/>
        </authorList>
    </citation>
    <scope>NUCLEOTIDE SEQUENCE</scope>
    <source>
        <strain evidence="3">RSA 1196</strain>
    </source>
</reference>
<evidence type="ECO:0000256" key="1">
    <source>
        <dbReference type="ARBA" id="ARBA00022729"/>
    </source>
</evidence>
<evidence type="ECO:0000256" key="2">
    <source>
        <dbReference type="SAM" id="Phobius"/>
    </source>
</evidence>
<protein>
    <recommendedName>
        <fullName evidence="5">RlpA-like protein double-psi beta-barrel domain-containing protein</fullName>
    </recommendedName>
</protein>
<dbReference type="SUPFAM" id="SSF50685">
    <property type="entry name" value="Barwin-like endoglucanases"/>
    <property type="match status" value="1"/>
</dbReference>
<feature type="transmembrane region" description="Helical" evidence="2">
    <location>
        <begin position="65"/>
        <end position="88"/>
    </location>
</feature>
<dbReference type="OrthoDB" id="406505at2759"/>
<keyword evidence="2" id="KW-0812">Transmembrane</keyword>